<dbReference type="KEGG" id="beq:BEWA_029340"/>
<sequence>MHALLVVPLLTIFLSTRTVLAARAFRSDDDAQDIIHTTQHYDVEAIYPKIPITLNLAREAPAGITRVERLATSSESHFMIKPQYDEYYKIGDILENRAVIVEGNTNIAERRVYLRDDGKDRILRVTDFYLQRDGRFRTETIELVKVQGDAYYGPLMRCPVDLHLLSRDMPDEIERITDPSRGETRYRIRKNMMYTMYIGTVIYGEDVLDDAVGNDILSKEVTVDFVNGLKRVRVDVYKKDGSFTSSEHTLR</sequence>
<keyword evidence="1" id="KW-0732">Signal</keyword>
<protein>
    <submittedName>
        <fullName evidence="2">Signal peptide-containing protein</fullName>
    </submittedName>
</protein>
<name>L0AYW2_THEEQ</name>
<accession>L0AYW2</accession>
<feature type="chain" id="PRO_5003939369" evidence="1">
    <location>
        <begin position="22"/>
        <end position="251"/>
    </location>
</feature>
<dbReference type="RefSeq" id="XP_004829750.1">
    <property type="nucleotide sequence ID" value="XM_004829693.1"/>
</dbReference>
<proteinExistence type="predicted"/>
<organism evidence="2 3">
    <name type="scientific">Theileria equi strain WA</name>
    <dbReference type="NCBI Taxonomy" id="1537102"/>
    <lineage>
        <taxon>Eukaryota</taxon>
        <taxon>Sar</taxon>
        <taxon>Alveolata</taxon>
        <taxon>Apicomplexa</taxon>
        <taxon>Aconoidasida</taxon>
        <taxon>Piroplasmida</taxon>
        <taxon>Theileriidae</taxon>
        <taxon>Theileria</taxon>
    </lineage>
</organism>
<gene>
    <name evidence="2" type="ORF">BEWA_029340</name>
</gene>
<keyword evidence="3" id="KW-1185">Reference proteome</keyword>
<dbReference type="Proteomes" id="UP000031512">
    <property type="component" value="Chromosome 1"/>
</dbReference>
<dbReference type="EMBL" id="CP001669">
    <property type="protein sequence ID" value="AFZ80084.1"/>
    <property type="molecule type" value="Genomic_DNA"/>
</dbReference>
<evidence type="ECO:0000313" key="2">
    <source>
        <dbReference type="EMBL" id="AFZ80084.1"/>
    </source>
</evidence>
<reference evidence="2 3" key="1">
    <citation type="journal article" date="2012" name="BMC Genomics">
        <title>Comparative genomic analysis and phylogenetic position of Theileria equi.</title>
        <authorList>
            <person name="Kappmeyer L.S."/>
            <person name="Thiagarajan M."/>
            <person name="Herndon D.R."/>
            <person name="Ramsay J.D."/>
            <person name="Caler E."/>
            <person name="Djikeng A."/>
            <person name="Gillespie J.J."/>
            <person name="Lau A.O."/>
            <person name="Roalson E.H."/>
            <person name="Silva J.C."/>
            <person name="Silva M.G."/>
            <person name="Suarez C.E."/>
            <person name="Ueti M.W."/>
            <person name="Nene V.M."/>
            <person name="Mealey R.H."/>
            <person name="Knowles D.P."/>
            <person name="Brayton K.A."/>
        </authorList>
    </citation>
    <scope>NUCLEOTIDE SEQUENCE [LARGE SCALE GENOMIC DNA]</scope>
    <source>
        <strain evidence="2 3">WA</strain>
    </source>
</reference>
<evidence type="ECO:0000256" key="1">
    <source>
        <dbReference type="SAM" id="SignalP"/>
    </source>
</evidence>
<dbReference type="VEuPathDB" id="PiroplasmaDB:BEWA_029340"/>
<evidence type="ECO:0000313" key="3">
    <source>
        <dbReference type="Proteomes" id="UP000031512"/>
    </source>
</evidence>
<dbReference type="AlphaFoldDB" id="L0AYW2"/>
<feature type="signal peptide" evidence="1">
    <location>
        <begin position="1"/>
        <end position="21"/>
    </location>
</feature>
<dbReference type="GeneID" id="15803609"/>